<proteinExistence type="predicted"/>
<dbReference type="Proteomes" id="UP000199103">
    <property type="component" value="Chromosome I"/>
</dbReference>
<dbReference type="GO" id="GO:0004519">
    <property type="term" value="F:endonuclease activity"/>
    <property type="evidence" value="ECO:0007669"/>
    <property type="project" value="UniProtKB-KW"/>
</dbReference>
<feature type="domain" description="DUF559" evidence="1">
    <location>
        <begin position="185"/>
        <end position="280"/>
    </location>
</feature>
<keyword evidence="3" id="KW-1185">Reference proteome</keyword>
<dbReference type="InterPro" id="IPR007569">
    <property type="entry name" value="DUF559"/>
</dbReference>
<dbReference type="Gene3D" id="3.40.960.10">
    <property type="entry name" value="VSR Endonuclease"/>
    <property type="match status" value="1"/>
</dbReference>
<reference evidence="2 3" key="1">
    <citation type="submission" date="2016-10" db="EMBL/GenBank/DDBJ databases">
        <authorList>
            <person name="de Groot N.N."/>
        </authorList>
    </citation>
    <scope>NUCLEOTIDE SEQUENCE [LARGE SCALE GENOMIC DNA]</scope>
    <source>
        <strain evidence="2 3">DSM 21800</strain>
    </source>
</reference>
<keyword evidence="2" id="KW-0540">Nuclease</keyword>
<keyword evidence="2" id="KW-0255">Endonuclease</keyword>
<organism evidence="2 3">
    <name type="scientific">Microlunatus soli</name>
    <dbReference type="NCBI Taxonomy" id="630515"/>
    <lineage>
        <taxon>Bacteria</taxon>
        <taxon>Bacillati</taxon>
        <taxon>Actinomycetota</taxon>
        <taxon>Actinomycetes</taxon>
        <taxon>Propionibacteriales</taxon>
        <taxon>Propionibacteriaceae</taxon>
        <taxon>Microlunatus</taxon>
    </lineage>
</organism>
<dbReference type="Pfam" id="PF04480">
    <property type="entry name" value="DUF559"/>
    <property type="match status" value="1"/>
</dbReference>
<name>A0A1H1VP57_9ACTN</name>
<dbReference type="STRING" id="630515.SAMN04489812_3270"/>
<keyword evidence="2" id="KW-0378">Hydrolase</keyword>
<dbReference type="SUPFAM" id="SSF52980">
    <property type="entry name" value="Restriction endonuclease-like"/>
    <property type="match status" value="1"/>
</dbReference>
<dbReference type="InterPro" id="IPR011335">
    <property type="entry name" value="Restrct_endonuc-II-like"/>
</dbReference>
<dbReference type="AlphaFoldDB" id="A0A1H1VP57"/>
<accession>A0A1H1VP57</accession>
<dbReference type="EMBL" id="LT629772">
    <property type="protein sequence ID" value="SDS85839.1"/>
    <property type="molecule type" value="Genomic_DNA"/>
</dbReference>
<evidence type="ECO:0000259" key="1">
    <source>
        <dbReference type="Pfam" id="PF04480"/>
    </source>
</evidence>
<protein>
    <submittedName>
        <fullName evidence="2">Very-short-patch-repair endonuclease</fullName>
    </submittedName>
</protein>
<sequence>MATVLRDNGGLISTRSHPELRGSVHWLAQTGTLRPILPGVYTDAPAPVAPEVRIAAAACWLPDGVFTGAAAARLSFWPDIRLGEISMAHPTGRRARKGYRVERRTIPPEWVVHRDKLAITIPTLTAIDLVRATGDAEVIDVALRTRATDLRRLRAVFAALPHRRGNDLCGQLIEDSRDIPWSPPERVLHRLLRAAGITGWVANQQASIGTETYAADLRFDRLKLAIEVDGFDPHTQREVFENDRRRGNAFALDGWTVLHFTPRQIYDEPDRVLAQIRSAITMLTR</sequence>
<evidence type="ECO:0000313" key="3">
    <source>
        <dbReference type="Proteomes" id="UP000199103"/>
    </source>
</evidence>
<gene>
    <name evidence="2" type="ORF">SAMN04489812_3270</name>
</gene>
<evidence type="ECO:0000313" key="2">
    <source>
        <dbReference type="EMBL" id="SDS85839.1"/>
    </source>
</evidence>